<feature type="domain" description="GIY-YIG" evidence="1">
    <location>
        <begin position="484"/>
        <end position="569"/>
    </location>
</feature>
<reference evidence="2 3" key="1">
    <citation type="journal article" date="2018" name="Sci. Rep.">
        <title>Comparative analysis of the Pocillopora damicornis genome highlights role of immune system in coral evolution.</title>
        <authorList>
            <person name="Cunning R."/>
            <person name="Bay R.A."/>
            <person name="Gillette P."/>
            <person name="Baker A.C."/>
            <person name="Traylor-Knowles N."/>
        </authorList>
    </citation>
    <scope>NUCLEOTIDE SEQUENCE [LARGE SCALE GENOMIC DNA]</scope>
    <source>
        <strain evidence="2">RSMAS</strain>
        <tissue evidence="2">Whole animal</tissue>
    </source>
</reference>
<dbReference type="PANTHER" id="PTHR21301:SF10">
    <property type="entry name" value="REVERSE TRANSCRIPTASE DOMAIN-CONTAINING PROTEIN"/>
    <property type="match status" value="1"/>
</dbReference>
<organism evidence="2 3">
    <name type="scientific">Pocillopora damicornis</name>
    <name type="common">Cauliflower coral</name>
    <name type="synonym">Millepora damicornis</name>
    <dbReference type="NCBI Taxonomy" id="46731"/>
    <lineage>
        <taxon>Eukaryota</taxon>
        <taxon>Metazoa</taxon>
        <taxon>Cnidaria</taxon>
        <taxon>Anthozoa</taxon>
        <taxon>Hexacorallia</taxon>
        <taxon>Scleractinia</taxon>
        <taxon>Astrocoeniina</taxon>
        <taxon>Pocilloporidae</taxon>
        <taxon>Pocillopora</taxon>
    </lineage>
</organism>
<dbReference type="PANTHER" id="PTHR21301">
    <property type="entry name" value="REVERSE TRANSCRIPTASE"/>
    <property type="match status" value="1"/>
</dbReference>
<dbReference type="SMART" id="SM00465">
    <property type="entry name" value="GIYc"/>
    <property type="match status" value="1"/>
</dbReference>
<dbReference type="PROSITE" id="PS50164">
    <property type="entry name" value="GIY_YIG"/>
    <property type="match status" value="1"/>
</dbReference>
<comment type="caution">
    <text evidence="2">The sequence shown here is derived from an EMBL/GenBank/DDBJ whole genome shotgun (WGS) entry which is preliminary data.</text>
</comment>
<dbReference type="Proteomes" id="UP000275408">
    <property type="component" value="Unassembled WGS sequence"/>
</dbReference>
<evidence type="ECO:0000313" key="3">
    <source>
        <dbReference type="Proteomes" id="UP000275408"/>
    </source>
</evidence>
<accession>A0A3M6TYW2</accession>
<proteinExistence type="predicted"/>
<dbReference type="InterPro" id="IPR000305">
    <property type="entry name" value="GIY-YIG_endonuc"/>
</dbReference>
<evidence type="ECO:0000313" key="2">
    <source>
        <dbReference type="EMBL" id="RMX46479.1"/>
    </source>
</evidence>
<dbReference type="SUPFAM" id="SSF82771">
    <property type="entry name" value="GIY-YIG endonuclease"/>
    <property type="match status" value="1"/>
</dbReference>
<dbReference type="Gene3D" id="3.40.1440.10">
    <property type="entry name" value="GIY-YIG endonuclease"/>
    <property type="match status" value="1"/>
</dbReference>
<dbReference type="AlphaFoldDB" id="A0A3M6TYW2"/>
<keyword evidence="3" id="KW-1185">Reference proteome</keyword>
<sequence>MISTAASDLHKNGTSFVFVKLKVKLPKSHPQFVNISSYKNHNLNLFMVHLADKTHGLLTIFDTSAVDTKLNTFSDTLQPCCFVNQEIKDLMKSTCTDGLLKRFHQTRDAIDWANTKESYNLVEKTLLEAERNHTFKEARLHRKNLRSQWKIINCPLPFKTKERQIYSKDLKSIANEFNQFFGTVNKNAEASLNLVKDYDVSYFDIWARLKIRPIVSNINGPTQRISWLLLKTLKPLLTSVPTHFENSYELIERIQDGDFNNNKTLPYPCSLDIVSLYTSIPIQEAIDNTRRQMNSSLHPRLKFEIEKPTASPEGLSLSPLDFKVTITTNSESYFEFYKKPAKKPLFVHHQSALPKRSKTNFIHNKRRRIQQRCSTQITSNKHDRNFDNILRLNGYPECIIHETKHLQNHQRDPQTQTKEWHYLKIPCISDQLNRKITGIFKRGNIPVRIAHKSYTMRQALSHNTTERKCNRPNCPIADTNLCLQRNTIYQLTCKACGEYYIGSMTQFLHDRTKEHLTNDNSSVKKHLTTHHRNNSHNIEVKVITRENDPVNLRLYEVYYIRKHKPGLNSREECTELNDLLF</sequence>
<gene>
    <name evidence="2" type="ORF">pdam_00017828</name>
</gene>
<name>A0A3M6TYW2_POCDA</name>
<evidence type="ECO:0000259" key="1">
    <source>
        <dbReference type="PROSITE" id="PS50164"/>
    </source>
</evidence>
<protein>
    <recommendedName>
        <fullName evidence="1">GIY-YIG domain-containing protein</fullName>
    </recommendedName>
</protein>
<dbReference type="EMBL" id="RCHS01002701">
    <property type="protein sequence ID" value="RMX46479.1"/>
    <property type="molecule type" value="Genomic_DNA"/>
</dbReference>
<dbReference type="InterPro" id="IPR035901">
    <property type="entry name" value="GIY-YIG_endonuc_sf"/>
</dbReference>